<dbReference type="GO" id="GO:0043022">
    <property type="term" value="F:ribosome binding"/>
    <property type="evidence" value="ECO:0007669"/>
    <property type="project" value="InterPro"/>
</dbReference>
<dbReference type="GO" id="GO:0005743">
    <property type="term" value="C:mitochondrial inner membrane"/>
    <property type="evidence" value="ECO:0007669"/>
    <property type="project" value="UniProtKB-SubCell"/>
</dbReference>
<evidence type="ECO:0000313" key="10">
    <source>
        <dbReference type="EMBL" id="KAK0067172.1"/>
    </source>
</evidence>
<feature type="transmembrane region" description="Helical" evidence="8">
    <location>
        <begin position="147"/>
        <end position="170"/>
    </location>
</feature>
<reference evidence="10" key="1">
    <citation type="journal article" date="2023" name="PLoS Negl. Trop. Dis.">
        <title>A genome sequence for Biomphalaria pfeifferi, the major vector snail for the human-infecting parasite Schistosoma mansoni.</title>
        <authorList>
            <person name="Bu L."/>
            <person name="Lu L."/>
            <person name="Laidemitt M.R."/>
            <person name="Zhang S.M."/>
            <person name="Mutuku M."/>
            <person name="Mkoji G."/>
            <person name="Steinauer M."/>
            <person name="Loker E.S."/>
        </authorList>
    </citation>
    <scope>NUCLEOTIDE SEQUENCE</scope>
    <source>
        <strain evidence="10">KasaAsao</strain>
    </source>
</reference>
<feature type="domain" description="Letm1 RBD" evidence="9">
    <location>
        <begin position="187"/>
        <end position="379"/>
    </location>
</feature>
<evidence type="ECO:0000256" key="5">
    <source>
        <dbReference type="ARBA" id="ARBA00023128"/>
    </source>
</evidence>
<dbReference type="EMBL" id="JASAOG010000008">
    <property type="protein sequence ID" value="KAK0067172.1"/>
    <property type="molecule type" value="Genomic_DNA"/>
</dbReference>
<protein>
    <submittedName>
        <fullName evidence="10">LETM1 domain-containing protein 1</fullName>
    </submittedName>
</protein>
<keyword evidence="2 8" id="KW-0812">Transmembrane</keyword>
<dbReference type="Proteomes" id="UP001233172">
    <property type="component" value="Unassembled WGS sequence"/>
</dbReference>
<dbReference type="PANTHER" id="PTHR14009:SF13">
    <property type="entry name" value="LETM1 DOMAIN-CONTAINING PROTEIN 1"/>
    <property type="match status" value="1"/>
</dbReference>
<evidence type="ECO:0000256" key="1">
    <source>
        <dbReference type="ARBA" id="ARBA00004434"/>
    </source>
</evidence>
<proteinExistence type="predicted"/>
<keyword evidence="5 7" id="KW-0496">Mitochondrion</keyword>
<dbReference type="InterPro" id="IPR044202">
    <property type="entry name" value="LETM1/MDM38-like"/>
</dbReference>
<evidence type="ECO:0000256" key="7">
    <source>
        <dbReference type="PROSITE-ProRule" id="PRU01094"/>
    </source>
</evidence>
<dbReference type="Pfam" id="PF07766">
    <property type="entry name" value="LETM1_RBD"/>
    <property type="match status" value="1"/>
</dbReference>
<evidence type="ECO:0000256" key="4">
    <source>
        <dbReference type="ARBA" id="ARBA00022989"/>
    </source>
</evidence>
<evidence type="ECO:0000256" key="2">
    <source>
        <dbReference type="ARBA" id="ARBA00022692"/>
    </source>
</evidence>
<evidence type="ECO:0000256" key="8">
    <source>
        <dbReference type="SAM" id="Phobius"/>
    </source>
</evidence>
<keyword evidence="3" id="KW-0999">Mitochondrion inner membrane</keyword>
<evidence type="ECO:0000313" key="11">
    <source>
        <dbReference type="Proteomes" id="UP001233172"/>
    </source>
</evidence>
<keyword evidence="11" id="KW-1185">Reference proteome</keyword>
<evidence type="ECO:0000259" key="9">
    <source>
        <dbReference type="PROSITE" id="PS51758"/>
    </source>
</evidence>
<organism evidence="10 11">
    <name type="scientific">Biomphalaria pfeifferi</name>
    <name type="common">Bloodfluke planorb</name>
    <name type="synonym">Freshwater snail</name>
    <dbReference type="NCBI Taxonomy" id="112525"/>
    <lineage>
        <taxon>Eukaryota</taxon>
        <taxon>Metazoa</taxon>
        <taxon>Spiralia</taxon>
        <taxon>Lophotrochozoa</taxon>
        <taxon>Mollusca</taxon>
        <taxon>Gastropoda</taxon>
        <taxon>Heterobranchia</taxon>
        <taxon>Euthyneura</taxon>
        <taxon>Panpulmonata</taxon>
        <taxon>Hygrophila</taxon>
        <taxon>Lymnaeoidea</taxon>
        <taxon>Planorbidae</taxon>
        <taxon>Biomphalaria</taxon>
    </lineage>
</organism>
<comment type="subcellular location">
    <subcellularLocation>
        <location evidence="1">Mitochondrion inner membrane</location>
        <topology evidence="1">Single-pass membrane protein</topology>
    </subcellularLocation>
</comment>
<keyword evidence="6 8" id="KW-0472">Membrane</keyword>
<dbReference type="GO" id="GO:0030003">
    <property type="term" value="P:intracellular monoatomic cation homeostasis"/>
    <property type="evidence" value="ECO:0007669"/>
    <property type="project" value="TreeGrafter"/>
</dbReference>
<evidence type="ECO:0000256" key="3">
    <source>
        <dbReference type="ARBA" id="ARBA00022792"/>
    </source>
</evidence>
<dbReference type="InterPro" id="IPR033122">
    <property type="entry name" value="LETM1-like_RBD"/>
</dbReference>
<reference evidence="10" key="2">
    <citation type="submission" date="2023-04" db="EMBL/GenBank/DDBJ databases">
        <authorList>
            <person name="Bu L."/>
            <person name="Lu L."/>
            <person name="Laidemitt M.R."/>
            <person name="Zhang S.M."/>
            <person name="Mutuku M."/>
            <person name="Mkoji G."/>
            <person name="Steinauer M."/>
            <person name="Loker E.S."/>
        </authorList>
    </citation>
    <scope>NUCLEOTIDE SEQUENCE</scope>
    <source>
        <strain evidence="10">KasaAsao</strain>
        <tissue evidence="10">Whole Snail</tissue>
    </source>
</reference>
<sequence>MAAPIHEIVKGHRSWKVVLTYTTCRSRFNSVCLAGPNIICNWNIHYCTHQQKEKQVQEDKVQAPARPQRYLFDKLIQFITNSSGKLEKRIPSAFQVYRTFKSGISEFVSDSKDFYKVSTRLWSGESLEQFTRKELELYRQFSSDLPVVGLIFVIAFAPGGAIVFPLAYVFPRFLLSHHFWTPLQKEEFRKITLTKQLKHYDYILDHMHLLSQHIQDKESRDYVRSIINKLDTNVLLKKSEIQELLPLFEGKPFHTDCLSIRHLRHLAKALSLSLRRKKLIKDALFLHYIDTAMAREGTSSMTDEELNRACCWRGLNPSGLQRQEKIHYLENWMQINGIIHEKSISLLLHLPVLLSYGLPSNRALMPASTIVKRGKLDEY</sequence>
<accession>A0AAD8FJD6</accession>
<comment type="caution">
    <text evidence="10">The sequence shown here is derived from an EMBL/GenBank/DDBJ whole genome shotgun (WGS) entry which is preliminary data.</text>
</comment>
<evidence type="ECO:0000256" key="6">
    <source>
        <dbReference type="ARBA" id="ARBA00023136"/>
    </source>
</evidence>
<gene>
    <name evidence="10" type="ORF">Bpfe_003270</name>
</gene>
<keyword evidence="4 8" id="KW-1133">Transmembrane helix</keyword>
<name>A0AAD8FJD6_BIOPF</name>
<dbReference type="PANTHER" id="PTHR14009">
    <property type="entry name" value="LEUCINE ZIPPER-EF-HAND CONTAINING TRANSMEMBRANE PROTEIN"/>
    <property type="match status" value="1"/>
</dbReference>
<dbReference type="AlphaFoldDB" id="A0AAD8FJD6"/>
<dbReference type="PROSITE" id="PS51758">
    <property type="entry name" value="LETM1_RBD"/>
    <property type="match status" value="1"/>
</dbReference>